<name>A2DWP3_TRIV3</name>
<dbReference type="CDD" id="cd17332">
    <property type="entry name" value="MFS_MelB_like"/>
    <property type="match status" value="1"/>
</dbReference>
<dbReference type="RefSeq" id="XP_001327451.1">
    <property type="nucleotide sequence ID" value="XM_001327416.1"/>
</dbReference>
<feature type="transmembrane region" description="Helical" evidence="3">
    <location>
        <begin position="313"/>
        <end position="333"/>
    </location>
</feature>
<evidence type="ECO:0000313" key="5">
    <source>
        <dbReference type="Proteomes" id="UP000001542"/>
    </source>
</evidence>
<dbReference type="GO" id="GO:0055085">
    <property type="term" value="P:transmembrane transport"/>
    <property type="evidence" value="ECO:0000318"/>
    <property type="project" value="GO_Central"/>
</dbReference>
<dbReference type="Pfam" id="PF13347">
    <property type="entry name" value="MFS_2"/>
    <property type="match status" value="1"/>
</dbReference>
<dbReference type="AlphaFoldDB" id="A2DWP3"/>
<dbReference type="KEGG" id="tva:4773229"/>
<dbReference type="Proteomes" id="UP000001542">
    <property type="component" value="Unassembled WGS sequence"/>
</dbReference>
<feature type="transmembrane region" description="Helical" evidence="3">
    <location>
        <begin position="90"/>
        <end position="108"/>
    </location>
</feature>
<accession>A2DWP3</accession>
<reference evidence="4" key="2">
    <citation type="journal article" date="2007" name="Science">
        <title>Draft genome sequence of the sexually transmitted pathogen Trichomonas vaginalis.</title>
        <authorList>
            <person name="Carlton J.M."/>
            <person name="Hirt R.P."/>
            <person name="Silva J.C."/>
            <person name="Delcher A.L."/>
            <person name="Schatz M."/>
            <person name="Zhao Q."/>
            <person name="Wortman J.R."/>
            <person name="Bidwell S.L."/>
            <person name="Alsmark U.C.M."/>
            <person name="Besteiro S."/>
            <person name="Sicheritz-Ponten T."/>
            <person name="Noel C.J."/>
            <person name="Dacks J.B."/>
            <person name="Foster P.G."/>
            <person name="Simillion C."/>
            <person name="Van de Peer Y."/>
            <person name="Miranda-Saavedra D."/>
            <person name="Barton G.J."/>
            <person name="Westrop G.D."/>
            <person name="Mueller S."/>
            <person name="Dessi D."/>
            <person name="Fiori P.L."/>
            <person name="Ren Q."/>
            <person name="Paulsen I."/>
            <person name="Zhang H."/>
            <person name="Bastida-Corcuera F.D."/>
            <person name="Simoes-Barbosa A."/>
            <person name="Brown M.T."/>
            <person name="Hayes R.D."/>
            <person name="Mukherjee M."/>
            <person name="Okumura C.Y."/>
            <person name="Schneider R."/>
            <person name="Smith A.J."/>
            <person name="Vanacova S."/>
            <person name="Villalvazo M."/>
            <person name="Haas B.J."/>
            <person name="Pertea M."/>
            <person name="Feldblyum T.V."/>
            <person name="Utterback T.R."/>
            <person name="Shu C.L."/>
            <person name="Osoegawa K."/>
            <person name="de Jong P.J."/>
            <person name="Hrdy I."/>
            <person name="Horvathova L."/>
            <person name="Zubacova Z."/>
            <person name="Dolezal P."/>
            <person name="Malik S.B."/>
            <person name="Logsdon J.M. Jr."/>
            <person name="Henze K."/>
            <person name="Gupta A."/>
            <person name="Wang C.C."/>
            <person name="Dunne R.L."/>
            <person name="Upcroft J.A."/>
            <person name="Upcroft P."/>
            <person name="White O."/>
            <person name="Salzberg S.L."/>
            <person name="Tang P."/>
            <person name="Chiu C.-H."/>
            <person name="Lee Y.-S."/>
            <person name="Embley T.M."/>
            <person name="Coombs G.H."/>
            <person name="Mottram J.C."/>
            <person name="Tachezy J."/>
            <person name="Fraser-Liggett C.M."/>
            <person name="Johnson P.J."/>
        </authorList>
    </citation>
    <scope>NUCLEOTIDE SEQUENCE [LARGE SCALE GENOMIC DNA]</scope>
    <source>
        <strain evidence="4">G3</strain>
    </source>
</reference>
<gene>
    <name evidence="4" type="ORF">TVAG_202220</name>
</gene>
<dbReference type="PANTHER" id="PTHR11328:SF24">
    <property type="entry name" value="MAJOR FACILITATOR SUPERFAMILY (MFS) PROFILE DOMAIN-CONTAINING PROTEIN"/>
    <property type="match status" value="1"/>
</dbReference>
<dbReference type="OMA" id="AFAIGFN"/>
<keyword evidence="5" id="KW-1185">Reference proteome</keyword>
<dbReference type="Gene3D" id="1.20.1250.20">
    <property type="entry name" value="MFS general substrate transporter like domains"/>
    <property type="match status" value="1"/>
</dbReference>
<dbReference type="InterPro" id="IPR039672">
    <property type="entry name" value="MFS_2"/>
</dbReference>
<protein>
    <submittedName>
        <fullName evidence="4">Major Facilitator Superfamily protein</fullName>
    </submittedName>
</protein>
<organism evidence="4 5">
    <name type="scientific">Trichomonas vaginalis (strain ATCC PRA-98 / G3)</name>
    <dbReference type="NCBI Taxonomy" id="412133"/>
    <lineage>
        <taxon>Eukaryota</taxon>
        <taxon>Metamonada</taxon>
        <taxon>Parabasalia</taxon>
        <taxon>Trichomonadida</taxon>
        <taxon>Trichomonadidae</taxon>
        <taxon>Trichomonas</taxon>
    </lineage>
</organism>
<dbReference type="InParanoid" id="A2DWP3"/>
<dbReference type="InterPro" id="IPR036259">
    <property type="entry name" value="MFS_trans_sf"/>
</dbReference>
<feature type="transmembrane region" description="Helical" evidence="3">
    <location>
        <begin position="380"/>
        <end position="405"/>
    </location>
</feature>
<comment type="similarity">
    <text evidence="1">Belongs to the major facilitator superfamily.</text>
</comment>
<dbReference type="OrthoDB" id="197206at2759"/>
<dbReference type="GO" id="GO:0005886">
    <property type="term" value="C:plasma membrane"/>
    <property type="evidence" value="ECO:0000318"/>
    <property type="project" value="GO_Central"/>
</dbReference>
<feature type="region of interest" description="Disordered" evidence="2">
    <location>
        <begin position="468"/>
        <end position="498"/>
    </location>
</feature>
<evidence type="ECO:0000313" key="4">
    <source>
        <dbReference type="EMBL" id="EAY15228.1"/>
    </source>
</evidence>
<dbReference type="SUPFAM" id="SSF103473">
    <property type="entry name" value="MFS general substrate transporter"/>
    <property type="match status" value="1"/>
</dbReference>
<keyword evidence="3" id="KW-0472">Membrane</keyword>
<dbReference type="PANTHER" id="PTHR11328">
    <property type="entry name" value="MAJOR FACILITATOR SUPERFAMILY DOMAIN-CONTAINING PROTEIN"/>
    <property type="match status" value="1"/>
</dbReference>
<keyword evidence="3" id="KW-1133">Transmembrane helix</keyword>
<dbReference type="GO" id="GO:0008643">
    <property type="term" value="P:carbohydrate transport"/>
    <property type="evidence" value="ECO:0007669"/>
    <property type="project" value="InterPro"/>
</dbReference>
<feature type="transmembrane region" description="Helical" evidence="3">
    <location>
        <begin position="120"/>
        <end position="139"/>
    </location>
</feature>
<feature type="compositionally biased region" description="Basic and acidic residues" evidence="2">
    <location>
        <begin position="468"/>
        <end position="479"/>
    </location>
</feature>
<dbReference type="GO" id="GO:0015293">
    <property type="term" value="F:symporter activity"/>
    <property type="evidence" value="ECO:0007669"/>
    <property type="project" value="InterPro"/>
</dbReference>
<feature type="transmembrane region" description="Helical" evidence="3">
    <location>
        <begin position="425"/>
        <end position="446"/>
    </location>
</feature>
<feature type="transmembrane region" description="Helical" evidence="3">
    <location>
        <begin position="201"/>
        <end position="221"/>
    </location>
</feature>
<dbReference type="eggNOG" id="ENOG502SE6B">
    <property type="taxonomic scope" value="Eukaryota"/>
</dbReference>
<feature type="transmembrane region" description="Helical" evidence="3">
    <location>
        <begin position="339"/>
        <end position="359"/>
    </location>
</feature>
<dbReference type="SMR" id="A2DWP3"/>
<keyword evidence="3" id="KW-0812">Transmembrane</keyword>
<dbReference type="VEuPathDB" id="TrichDB:TVAG_202220"/>
<proteinExistence type="inferred from homology"/>
<reference evidence="4" key="1">
    <citation type="submission" date="2006-10" db="EMBL/GenBank/DDBJ databases">
        <authorList>
            <person name="Amadeo P."/>
            <person name="Zhao Q."/>
            <person name="Wortman J."/>
            <person name="Fraser-Liggett C."/>
            <person name="Carlton J."/>
        </authorList>
    </citation>
    <scope>NUCLEOTIDE SEQUENCE</scope>
    <source>
        <strain evidence="4">G3</strain>
    </source>
</reference>
<dbReference type="STRING" id="5722.A2DWP3"/>
<dbReference type="VEuPathDB" id="TrichDB:TVAGG3_0201410"/>
<dbReference type="FunFam" id="1.20.1250.20:FF:001476">
    <property type="entry name" value="Major Facilitator Superfamily protein"/>
    <property type="match status" value="1"/>
</dbReference>
<evidence type="ECO:0000256" key="3">
    <source>
        <dbReference type="SAM" id="Phobius"/>
    </source>
</evidence>
<feature type="transmembrane region" description="Helical" evidence="3">
    <location>
        <begin position="160"/>
        <end position="181"/>
    </location>
</feature>
<dbReference type="EMBL" id="DS113259">
    <property type="protein sequence ID" value="EAY15228.1"/>
    <property type="molecule type" value="Genomic_DNA"/>
</dbReference>
<evidence type="ECO:0000256" key="2">
    <source>
        <dbReference type="SAM" id="MobiDB-lite"/>
    </source>
</evidence>
<sequence>MSDDATDLDLVEDKLKCGEKFSFGVGDFAANILQSAISFYFIYFLINVSGVTPYFASVINIAGRAWDAIASYAMGGISDRCNHSLGKRRVFIIFGALTFGASFVLLWITPGQEKSQGIKAVYYIFMYIIYDTCWAIVYTPYNTLSANMTKNYDERTSLNGWRITMANIGIIFGAALFALLADGTESLLYKPMKSVSKAYTIAGVLFAILSAICVLCSGLFVKERCDNTEQTNKSIFQTIKELFSIKEFRNCTLTYVSSMVGFDVIMMTFMFFVNDSLKFGGGIMAMVYVAIPLVCAILSAAFWVIISEKFSKAAVYSAAAVYMAVVLIFAIFIPEKTPWAIIVLTIFAGMGMSGIQILPNAALPDVVEIDEYRFGTRREGAYYGLILFLYKVCSGVFMSIVSAVLGAFGYKESTNGQSVEQPKKALMAVRVVIGTVPGIFFLLGIIPAIRGRISREEFAKIKQQLAEKHAEQNPLEKIESSSSSDLVNLADDKEPLNS</sequence>
<feature type="transmembrane region" description="Helical" evidence="3">
    <location>
        <begin position="285"/>
        <end position="306"/>
    </location>
</feature>
<evidence type="ECO:0000256" key="1">
    <source>
        <dbReference type="ARBA" id="ARBA00008335"/>
    </source>
</evidence>
<dbReference type="GO" id="GO:0006869">
    <property type="term" value="P:lipid transport"/>
    <property type="evidence" value="ECO:0000318"/>
    <property type="project" value="GO_Central"/>
</dbReference>
<feature type="transmembrane region" description="Helical" evidence="3">
    <location>
        <begin position="253"/>
        <end position="273"/>
    </location>
</feature>